<evidence type="ECO:0000313" key="2">
    <source>
        <dbReference type="EMBL" id="KAF0320992.1"/>
    </source>
</evidence>
<proteinExistence type="predicted"/>
<comment type="caution">
    <text evidence="2">The sequence shown here is derived from an EMBL/GenBank/DDBJ whole genome shotgun (WGS) entry which is preliminary data.</text>
</comment>
<protein>
    <submittedName>
        <fullName evidence="2">Uncharacterized protein</fullName>
    </submittedName>
</protein>
<dbReference type="EMBL" id="WOWK01000076">
    <property type="protein sequence ID" value="KAF0320992.1"/>
    <property type="molecule type" value="Genomic_DNA"/>
</dbReference>
<dbReference type="Proteomes" id="UP000434172">
    <property type="component" value="Unassembled WGS sequence"/>
</dbReference>
<feature type="compositionally biased region" description="Low complexity" evidence="1">
    <location>
        <begin position="180"/>
        <end position="199"/>
    </location>
</feature>
<accession>A0A8H3ZMI6</accession>
<evidence type="ECO:0000313" key="3">
    <source>
        <dbReference type="Proteomes" id="UP000434172"/>
    </source>
</evidence>
<dbReference type="OrthoDB" id="10389970at2759"/>
<sequence>MCPTNSDETLCGKPVGSYQDGMKVYFCRATKGRIVWALATARLSLSELSQLLRPVTMWFTAGQGEISDLNEVLTFFGALRRLCNLSHERLDMFIPAWIKMVIRLAETMDKCARFRGSRDGMIPPEDEVLTEWEAHPEPAYVWLKFVDRERKQAKKAAKDAGEYDAGNHENAYRRMRPQSAVQQQQAPRDAPAQQREPQQQVAVSVVSTIATDCLPEPRKQLRIERIVNLAKGEVKGRNINGEEAQREAEIQIIRAMSPSIGRWMDKMEAKRPWHYAVKALEETRKSAGLEASPQELARLQAQVDETHAAYQAFKAGARGAGQL</sequence>
<reference evidence="2 3" key="1">
    <citation type="submission" date="2019-12" db="EMBL/GenBank/DDBJ databases">
        <title>A genome sequence resource for the geographically widespread anthracnose pathogen Colletotrichum asianum.</title>
        <authorList>
            <person name="Meng Y."/>
        </authorList>
    </citation>
    <scope>NUCLEOTIDE SEQUENCE [LARGE SCALE GENOMIC DNA]</scope>
    <source>
        <strain evidence="2 3">ICMP 18580</strain>
    </source>
</reference>
<name>A0A8H3ZMI6_9PEZI</name>
<organism evidence="2 3">
    <name type="scientific">Colletotrichum asianum</name>
    <dbReference type="NCBI Taxonomy" id="702518"/>
    <lineage>
        <taxon>Eukaryota</taxon>
        <taxon>Fungi</taxon>
        <taxon>Dikarya</taxon>
        <taxon>Ascomycota</taxon>
        <taxon>Pezizomycotina</taxon>
        <taxon>Sordariomycetes</taxon>
        <taxon>Hypocreomycetidae</taxon>
        <taxon>Glomerellales</taxon>
        <taxon>Glomerellaceae</taxon>
        <taxon>Colletotrichum</taxon>
        <taxon>Colletotrichum gloeosporioides species complex</taxon>
    </lineage>
</organism>
<keyword evidence="3" id="KW-1185">Reference proteome</keyword>
<dbReference type="AlphaFoldDB" id="A0A8H3ZMI6"/>
<gene>
    <name evidence="2" type="ORF">GQ607_011750</name>
</gene>
<evidence type="ECO:0000256" key="1">
    <source>
        <dbReference type="SAM" id="MobiDB-lite"/>
    </source>
</evidence>
<feature type="region of interest" description="Disordered" evidence="1">
    <location>
        <begin position="175"/>
        <end position="199"/>
    </location>
</feature>